<sequence>MCDQSVTRSANCPARLIRGKYYYERSLNRQCGRNPDMQWKKIYTVNNQKTTVILRVLKERAAPLPDDPNSFYCTRNTPLVSELFGETTKERLVDETESSCDGYRRNCMACINQAERVLQTEQANATHCVYAHVSRVRDTGESEEEDQEPSQDGTIQSETAAHCCSLSCYNTPACMTYHSAACYKDTVEHNLVPDSDVCLEGTWRKNGCDLNISKFVRVQPIHIDEGKLVTPFRLFDRLPENNSTLPLVSHMLLQCFKKIWLKWSLKHDIFTKRTFSVC</sequence>
<evidence type="ECO:0000313" key="2">
    <source>
        <dbReference type="Proteomes" id="UP000324629"/>
    </source>
</evidence>
<reference evidence="1 2" key="1">
    <citation type="journal article" date="2019" name="Gigascience">
        <title>Whole-genome sequence of the oriental lung fluke Paragonimus westermani.</title>
        <authorList>
            <person name="Oey H."/>
            <person name="Zakrzewski M."/>
            <person name="Narain K."/>
            <person name="Devi K.R."/>
            <person name="Agatsuma T."/>
            <person name="Nawaratna S."/>
            <person name="Gobert G.N."/>
            <person name="Jones M.K."/>
            <person name="Ragan M.A."/>
            <person name="McManus D.P."/>
            <person name="Krause L."/>
        </authorList>
    </citation>
    <scope>NUCLEOTIDE SEQUENCE [LARGE SCALE GENOMIC DNA]</scope>
    <source>
        <strain evidence="1 2">IND2009</strain>
    </source>
</reference>
<accession>A0A5J4NU58</accession>
<proteinExistence type="predicted"/>
<gene>
    <name evidence="1" type="ORF">DEA37_0006514</name>
</gene>
<comment type="caution">
    <text evidence="1">The sequence shown here is derived from an EMBL/GenBank/DDBJ whole genome shotgun (WGS) entry which is preliminary data.</text>
</comment>
<keyword evidence="2" id="KW-1185">Reference proteome</keyword>
<protein>
    <submittedName>
        <fullName evidence="1">Uncharacterized protein</fullName>
    </submittedName>
</protein>
<dbReference type="AlphaFoldDB" id="A0A5J4NU58"/>
<dbReference type="EMBL" id="QNGE01000908">
    <property type="protein sequence ID" value="KAA3678932.1"/>
    <property type="molecule type" value="Genomic_DNA"/>
</dbReference>
<organism evidence="1 2">
    <name type="scientific">Paragonimus westermani</name>
    <dbReference type="NCBI Taxonomy" id="34504"/>
    <lineage>
        <taxon>Eukaryota</taxon>
        <taxon>Metazoa</taxon>
        <taxon>Spiralia</taxon>
        <taxon>Lophotrochozoa</taxon>
        <taxon>Platyhelminthes</taxon>
        <taxon>Trematoda</taxon>
        <taxon>Digenea</taxon>
        <taxon>Plagiorchiida</taxon>
        <taxon>Troglotremata</taxon>
        <taxon>Troglotrematidae</taxon>
        <taxon>Paragonimus</taxon>
    </lineage>
</organism>
<name>A0A5J4NU58_9TREM</name>
<evidence type="ECO:0000313" key="1">
    <source>
        <dbReference type="EMBL" id="KAA3678932.1"/>
    </source>
</evidence>
<dbReference type="Proteomes" id="UP000324629">
    <property type="component" value="Unassembled WGS sequence"/>
</dbReference>